<feature type="domain" description="HTH araC/xylS-type" evidence="4">
    <location>
        <begin position="148"/>
        <end position="255"/>
    </location>
</feature>
<evidence type="ECO:0000256" key="1">
    <source>
        <dbReference type="ARBA" id="ARBA00023015"/>
    </source>
</evidence>
<accession>A0ABR9VZR7</accession>
<dbReference type="PANTHER" id="PTHR46796:SF15">
    <property type="entry name" value="BLL1074 PROTEIN"/>
    <property type="match status" value="1"/>
</dbReference>
<dbReference type="PROSITE" id="PS01124">
    <property type="entry name" value="HTH_ARAC_FAMILY_2"/>
    <property type="match status" value="1"/>
</dbReference>
<dbReference type="InterPro" id="IPR018060">
    <property type="entry name" value="HTH_AraC"/>
</dbReference>
<gene>
    <name evidence="5" type="ORF">IOE58_05620</name>
</gene>
<evidence type="ECO:0000313" key="5">
    <source>
        <dbReference type="EMBL" id="MBE9403685.1"/>
    </source>
</evidence>
<dbReference type="RefSeq" id="WP_193865433.1">
    <property type="nucleotide sequence ID" value="NZ_JADEYR010000004.1"/>
</dbReference>
<dbReference type="Pfam" id="PF12833">
    <property type="entry name" value="HTH_18"/>
    <property type="match status" value="1"/>
</dbReference>
<keyword evidence="3" id="KW-0804">Transcription</keyword>
<protein>
    <submittedName>
        <fullName evidence="5">Helix-turn-helix transcriptional regulator</fullName>
    </submittedName>
</protein>
<keyword evidence="6" id="KW-1185">Reference proteome</keyword>
<evidence type="ECO:0000313" key="6">
    <source>
        <dbReference type="Proteomes" id="UP000644727"/>
    </source>
</evidence>
<organism evidence="5 6">
    <name type="scientific">Brachybacterium epidermidis</name>
    <dbReference type="NCBI Taxonomy" id="2781983"/>
    <lineage>
        <taxon>Bacteria</taxon>
        <taxon>Bacillati</taxon>
        <taxon>Actinomycetota</taxon>
        <taxon>Actinomycetes</taxon>
        <taxon>Micrococcales</taxon>
        <taxon>Dermabacteraceae</taxon>
        <taxon>Brachybacterium</taxon>
    </lineage>
</organism>
<dbReference type="PANTHER" id="PTHR46796">
    <property type="entry name" value="HTH-TYPE TRANSCRIPTIONAL ACTIVATOR RHAS-RELATED"/>
    <property type="match status" value="1"/>
</dbReference>
<dbReference type="SMART" id="SM00342">
    <property type="entry name" value="HTH_ARAC"/>
    <property type="match status" value="1"/>
</dbReference>
<comment type="caution">
    <text evidence="5">The sequence shown here is derived from an EMBL/GenBank/DDBJ whole genome shotgun (WGS) entry which is preliminary data.</text>
</comment>
<sequence>MPSYVHRVPGALAPYVRSCVGYDYRLAPEAAHHGLPSTGITVIIAFDEPLDCSWLDGAQRARYDTLLAGLHTRPSLIRTHGHQHGIQLSVTPLGVRALFGAPAGAFAQVLVDGDDDSRIPADLQRRLQDIPWRDRFRLVDEHLLRRIDPAGASIRPELARAWHLLGTRAGAIRVKDVAGEVGLSRRQLLTTFRHEFGVTPTQARRLARFDAAQQLLKTGWQAAEVAARVGYADQPHLNREWRALAGVTPSQMLDDFPVVQDEVP</sequence>
<dbReference type="Proteomes" id="UP000644727">
    <property type="component" value="Unassembled WGS sequence"/>
</dbReference>
<reference evidence="5 6" key="1">
    <citation type="submission" date="2020-10" db="EMBL/GenBank/DDBJ databases">
        <title>Draft genome and description of Brachybacterium epidermidis sp nov.</title>
        <authorList>
            <person name="Boxberger M."/>
            <person name="La Scola B."/>
        </authorList>
    </citation>
    <scope>NUCLEOTIDE SEQUENCE [LARGE SCALE GENOMIC DNA]</scope>
    <source>
        <strain evidence="5 6">Marseille-Q2903</strain>
    </source>
</reference>
<evidence type="ECO:0000259" key="4">
    <source>
        <dbReference type="PROSITE" id="PS01124"/>
    </source>
</evidence>
<name>A0ABR9VZR7_9MICO</name>
<proteinExistence type="predicted"/>
<keyword evidence="2" id="KW-0238">DNA-binding</keyword>
<dbReference type="Gene3D" id="1.10.10.60">
    <property type="entry name" value="Homeodomain-like"/>
    <property type="match status" value="1"/>
</dbReference>
<evidence type="ECO:0000256" key="3">
    <source>
        <dbReference type="ARBA" id="ARBA00023163"/>
    </source>
</evidence>
<keyword evidence="1" id="KW-0805">Transcription regulation</keyword>
<dbReference type="InterPro" id="IPR050204">
    <property type="entry name" value="AraC_XylS_family_regulators"/>
</dbReference>
<dbReference type="SUPFAM" id="SSF46689">
    <property type="entry name" value="Homeodomain-like"/>
    <property type="match status" value="1"/>
</dbReference>
<dbReference type="InterPro" id="IPR009057">
    <property type="entry name" value="Homeodomain-like_sf"/>
</dbReference>
<evidence type="ECO:0000256" key="2">
    <source>
        <dbReference type="ARBA" id="ARBA00023125"/>
    </source>
</evidence>
<dbReference type="EMBL" id="JADEYR010000004">
    <property type="protein sequence ID" value="MBE9403685.1"/>
    <property type="molecule type" value="Genomic_DNA"/>
</dbReference>